<sequence length="62" mass="6915">MTIKVDELYEHISAVSVHGFSMALSSEVLLAPVNVSGGNQPIGCYYTKRIVLFHFLDLEIFN</sequence>
<protein>
    <submittedName>
        <fullName evidence="1">Uncharacterized protein</fullName>
    </submittedName>
</protein>
<dbReference type="Proteomes" id="UP000231279">
    <property type="component" value="Unassembled WGS sequence"/>
</dbReference>
<accession>A0A2G9I7J3</accession>
<proteinExistence type="predicted"/>
<evidence type="ECO:0000313" key="2">
    <source>
        <dbReference type="Proteomes" id="UP000231279"/>
    </source>
</evidence>
<keyword evidence="2" id="KW-1185">Reference proteome</keyword>
<dbReference type="AlphaFoldDB" id="A0A2G9I7J3"/>
<organism evidence="1 2">
    <name type="scientific">Handroanthus impetiginosus</name>
    <dbReference type="NCBI Taxonomy" id="429701"/>
    <lineage>
        <taxon>Eukaryota</taxon>
        <taxon>Viridiplantae</taxon>
        <taxon>Streptophyta</taxon>
        <taxon>Embryophyta</taxon>
        <taxon>Tracheophyta</taxon>
        <taxon>Spermatophyta</taxon>
        <taxon>Magnoliopsida</taxon>
        <taxon>eudicotyledons</taxon>
        <taxon>Gunneridae</taxon>
        <taxon>Pentapetalae</taxon>
        <taxon>asterids</taxon>
        <taxon>lamiids</taxon>
        <taxon>Lamiales</taxon>
        <taxon>Bignoniaceae</taxon>
        <taxon>Crescentiina</taxon>
        <taxon>Tabebuia alliance</taxon>
        <taxon>Handroanthus</taxon>
    </lineage>
</organism>
<name>A0A2G9I7J3_9LAMI</name>
<gene>
    <name evidence="1" type="ORF">CDL12_01510</name>
</gene>
<reference evidence="2" key="1">
    <citation type="journal article" date="2018" name="Gigascience">
        <title>Genome assembly of the Pink Ipe (Handroanthus impetiginosus, Bignoniaceae), a highly valued, ecologically keystone Neotropical timber forest tree.</title>
        <authorList>
            <person name="Silva-Junior O.B."/>
            <person name="Grattapaglia D."/>
            <person name="Novaes E."/>
            <person name="Collevatti R.G."/>
        </authorList>
    </citation>
    <scope>NUCLEOTIDE SEQUENCE [LARGE SCALE GENOMIC DNA]</scope>
    <source>
        <strain evidence="2">cv. UFG-1</strain>
    </source>
</reference>
<evidence type="ECO:0000313" key="1">
    <source>
        <dbReference type="EMBL" id="PIN25716.1"/>
    </source>
</evidence>
<comment type="caution">
    <text evidence="1">The sequence shown here is derived from an EMBL/GenBank/DDBJ whole genome shotgun (WGS) entry which is preliminary data.</text>
</comment>
<dbReference type="EMBL" id="NKXS01000186">
    <property type="protein sequence ID" value="PIN25716.1"/>
    <property type="molecule type" value="Genomic_DNA"/>
</dbReference>